<proteinExistence type="predicted"/>
<name>A0A2N9LC72_9BACT</name>
<accession>A0A2N9LC72</accession>
<dbReference type="AlphaFoldDB" id="A0A2N9LC72"/>
<reference evidence="3" key="1">
    <citation type="submission" date="2018-02" db="EMBL/GenBank/DDBJ databases">
        <authorList>
            <person name="Hausmann B."/>
        </authorList>
    </citation>
    <scope>NUCLEOTIDE SEQUENCE [LARGE SCALE GENOMIC DNA]</scope>
    <source>
        <strain evidence="3">Peat soil MAG SbA5</strain>
    </source>
</reference>
<evidence type="ECO:0000259" key="1">
    <source>
        <dbReference type="PROSITE" id="PS51186"/>
    </source>
</evidence>
<dbReference type="CDD" id="cd04301">
    <property type="entry name" value="NAT_SF"/>
    <property type="match status" value="1"/>
</dbReference>
<gene>
    <name evidence="2" type="ORF">SBA5_30092</name>
</gene>
<dbReference type="Proteomes" id="UP000239735">
    <property type="component" value="Unassembled WGS sequence"/>
</dbReference>
<organism evidence="2 3">
    <name type="scientific">Candidatus Sulfuritelmatomonas gaucii</name>
    <dbReference type="NCBI Taxonomy" id="2043161"/>
    <lineage>
        <taxon>Bacteria</taxon>
        <taxon>Pseudomonadati</taxon>
        <taxon>Acidobacteriota</taxon>
        <taxon>Terriglobia</taxon>
        <taxon>Terriglobales</taxon>
        <taxon>Acidobacteriaceae</taxon>
        <taxon>Candidatus Sulfuritelmatomonas</taxon>
    </lineage>
</organism>
<dbReference type="InterPro" id="IPR000182">
    <property type="entry name" value="GNAT_dom"/>
</dbReference>
<dbReference type="EMBL" id="OKRB01000086">
    <property type="protein sequence ID" value="SPE20887.1"/>
    <property type="molecule type" value="Genomic_DNA"/>
</dbReference>
<dbReference type="Pfam" id="PF00583">
    <property type="entry name" value="Acetyltransf_1"/>
    <property type="match status" value="1"/>
</dbReference>
<evidence type="ECO:0000313" key="2">
    <source>
        <dbReference type="EMBL" id="SPE20887.1"/>
    </source>
</evidence>
<dbReference type="Gene3D" id="3.40.630.30">
    <property type="match status" value="1"/>
</dbReference>
<evidence type="ECO:0000313" key="3">
    <source>
        <dbReference type="Proteomes" id="UP000239735"/>
    </source>
</evidence>
<dbReference type="InterPro" id="IPR016181">
    <property type="entry name" value="Acyl_CoA_acyltransferase"/>
</dbReference>
<keyword evidence="2" id="KW-0808">Transferase</keyword>
<dbReference type="PROSITE" id="PS51186">
    <property type="entry name" value="GNAT"/>
    <property type="match status" value="1"/>
</dbReference>
<protein>
    <submittedName>
        <fullName evidence="2">GCN5-related N-acetyltransferase</fullName>
    </submittedName>
</protein>
<feature type="domain" description="N-acetyltransferase" evidence="1">
    <location>
        <begin position="7"/>
        <end position="157"/>
    </location>
</feature>
<dbReference type="SUPFAM" id="SSF55729">
    <property type="entry name" value="Acyl-CoA N-acyltransferases (Nat)"/>
    <property type="match status" value="1"/>
</dbReference>
<sequence>MARNPSIQIGPLRENELEEAGRIVRMAFGTFLGLPNPLEFMGDRDFLTPRWRSRNTVVLAAREDGRLLGSNAITRWGSFGFFGPLTVSPDCWSRGVAQQLLSATMKVFSRWRVRHSGLFTFASSPKHVGLYQKFGYWPGSLTALMKRTPQPPAWTLKSGVKVPVLLSALSDREKSQAIGACAKLTSSMEKGLDLGEEIRAVLKQRIGEVPLVYGQRSLDAFAVCMNGPGSEGGANTCYVKFAAARGGPGSGERFDRLLDAIEALALARGAELEAGVSLACDDPFHRMRSRGYRMTALGIAMQRPRGEGFNRPGNYVLGDWR</sequence>
<dbReference type="GO" id="GO:0016747">
    <property type="term" value="F:acyltransferase activity, transferring groups other than amino-acyl groups"/>
    <property type="evidence" value="ECO:0007669"/>
    <property type="project" value="InterPro"/>
</dbReference>
<dbReference type="OrthoDB" id="9775804at2"/>